<dbReference type="Pfam" id="PF02371">
    <property type="entry name" value="Transposase_20"/>
    <property type="match status" value="1"/>
</dbReference>
<proteinExistence type="predicted"/>
<protein>
    <submittedName>
        <fullName evidence="2">Transposase</fullName>
    </submittedName>
</protein>
<evidence type="ECO:0000313" key="2">
    <source>
        <dbReference type="EMBL" id="MBB4232976.1"/>
    </source>
</evidence>
<name>A0ABR6IYI1_9HYPH</name>
<dbReference type="InterPro" id="IPR003346">
    <property type="entry name" value="Transposase_20"/>
</dbReference>
<reference evidence="2 3" key="1">
    <citation type="submission" date="2020-08" db="EMBL/GenBank/DDBJ databases">
        <title>Genomic Encyclopedia of Type Strains, Phase IV (KMG-V): Genome sequencing to study the core and pangenomes of soil and plant-associated prokaryotes.</title>
        <authorList>
            <person name="Whitman W."/>
        </authorList>
    </citation>
    <scope>NUCLEOTIDE SEQUENCE [LARGE SCALE GENOMIC DNA]</scope>
    <source>
        <strain evidence="2 3">SEMIA 4087</strain>
    </source>
</reference>
<evidence type="ECO:0000313" key="3">
    <source>
        <dbReference type="Proteomes" id="UP000551353"/>
    </source>
</evidence>
<evidence type="ECO:0000259" key="1">
    <source>
        <dbReference type="Pfam" id="PF02371"/>
    </source>
</evidence>
<dbReference type="PANTHER" id="PTHR33055:SF3">
    <property type="entry name" value="PUTATIVE TRANSPOSASE FOR IS117-RELATED"/>
    <property type="match status" value="1"/>
</dbReference>
<accession>A0ABR6IYI1</accession>
<sequence length="209" mass="23664">MHQTQYLVLHEYRQAIEEAETRLKRLDQHIAQAIPSWSMAPVIAAYQALRGVAFITAVTFVADIGDIRRFETPRQLMGYLRLVPNERSTGDTVRRGSITKTGNARARRVLIEGAWTYRYPPRVSRPLQVRQEGLSKAVRDIAWKAQLRLCVRYRRLVAGGKRQTLVTTAIPREMAAFLWAIGREVQRPASNSATRGVAKKGDVKLNTAI</sequence>
<dbReference type="PANTHER" id="PTHR33055">
    <property type="entry name" value="TRANSPOSASE FOR INSERTION SEQUENCE ELEMENT IS1111A"/>
    <property type="match status" value="1"/>
</dbReference>
<gene>
    <name evidence="2" type="ORF">GGD56_006876</name>
</gene>
<dbReference type="Proteomes" id="UP000551353">
    <property type="component" value="Unassembled WGS sequence"/>
</dbReference>
<dbReference type="EMBL" id="JACIFX010000021">
    <property type="protein sequence ID" value="MBB4232976.1"/>
    <property type="molecule type" value="Genomic_DNA"/>
</dbReference>
<dbReference type="InterPro" id="IPR047650">
    <property type="entry name" value="Transpos_IS110"/>
</dbReference>
<feature type="domain" description="Transposase IS116/IS110/IS902 C-terminal" evidence="1">
    <location>
        <begin position="49"/>
        <end position="117"/>
    </location>
</feature>
<keyword evidence="3" id="KW-1185">Reference proteome</keyword>
<comment type="caution">
    <text evidence="2">The sequence shown here is derived from an EMBL/GenBank/DDBJ whole genome shotgun (WGS) entry which is preliminary data.</text>
</comment>
<organism evidence="2 3">
    <name type="scientific">Rhizobium mongolense</name>
    <dbReference type="NCBI Taxonomy" id="57676"/>
    <lineage>
        <taxon>Bacteria</taxon>
        <taxon>Pseudomonadati</taxon>
        <taxon>Pseudomonadota</taxon>
        <taxon>Alphaproteobacteria</taxon>
        <taxon>Hyphomicrobiales</taxon>
        <taxon>Rhizobiaceae</taxon>
        <taxon>Rhizobium/Agrobacterium group</taxon>
        <taxon>Rhizobium</taxon>
    </lineage>
</organism>